<dbReference type="SUPFAM" id="SSF69322">
    <property type="entry name" value="Tricorn protease domain 2"/>
    <property type="match status" value="1"/>
</dbReference>
<reference evidence="3" key="1">
    <citation type="submission" date="2022-10" db="EMBL/GenBank/DDBJ databases">
        <title>Genome assembly of Pristionchus species.</title>
        <authorList>
            <person name="Yoshida K."/>
            <person name="Sommer R.J."/>
        </authorList>
    </citation>
    <scope>NUCLEOTIDE SEQUENCE [LARGE SCALE GENOMIC DNA]</scope>
    <source>
        <strain evidence="3">RS5460</strain>
    </source>
</reference>
<dbReference type="EMBL" id="BTRK01000001">
    <property type="protein sequence ID" value="GMR31952.1"/>
    <property type="molecule type" value="Genomic_DNA"/>
</dbReference>
<dbReference type="GO" id="GO:0016567">
    <property type="term" value="P:protein ubiquitination"/>
    <property type="evidence" value="ECO:0007669"/>
    <property type="project" value="InterPro"/>
</dbReference>
<dbReference type="Gene3D" id="1.20.1280.50">
    <property type="match status" value="1"/>
</dbReference>
<dbReference type="Gene3D" id="2.130.10.10">
    <property type="entry name" value="YVTN repeat-like/Quinoprotein amine dehydrogenase"/>
    <property type="match status" value="1"/>
</dbReference>
<dbReference type="InterPro" id="IPR036047">
    <property type="entry name" value="F-box-like_dom_sf"/>
</dbReference>
<comment type="caution">
    <text evidence="2">The sequence shown here is derived from an EMBL/GenBank/DDBJ whole genome shotgun (WGS) entry which is preliminary data.</text>
</comment>
<organism evidence="2 3">
    <name type="scientific">Pristionchus mayeri</name>
    <dbReference type="NCBI Taxonomy" id="1317129"/>
    <lineage>
        <taxon>Eukaryota</taxon>
        <taxon>Metazoa</taxon>
        <taxon>Ecdysozoa</taxon>
        <taxon>Nematoda</taxon>
        <taxon>Chromadorea</taxon>
        <taxon>Rhabditida</taxon>
        <taxon>Rhabditina</taxon>
        <taxon>Diplogasteromorpha</taxon>
        <taxon>Diplogasteroidea</taxon>
        <taxon>Neodiplogasteridae</taxon>
        <taxon>Pristionchus</taxon>
    </lineage>
</organism>
<dbReference type="AlphaFoldDB" id="A0AAN5C6P2"/>
<feature type="non-terminal residue" evidence="2">
    <location>
        <position position="1"/>
    </location>
</feature>
<dbReference type="InterPro" id="IPR042508">
    <property type="entry name" value="FBXW5"/>
</dbReference>
<protein>
    <recommendedName>
        <fullName evidence="1">F-box domain-containing protein</fullName>
    </recommendedName>
</protein>
<evidence type="ECO:0000313" key="2">
    <source>
        <dbReference type="EMBL" id="GMR31952.1"/>
    </source>
</evidence>
<name>A0AAN5C6P2_9BILA</name>
<dbReference type="PANTHER" id="PTHR20995:SF17">
    <property type="entry name" value="F-BOX_WD REPEAT-CONTAINING PROTEIN 5"/>
    <property type="match status" value="1"/>
</dbReference>
<evidence type="ECO:0000313" key="3">
    <source>
        <dbReference type="Proteomes" id="UP001328107"/>
    </source>
</evidence>
<dbReference type="InterPro" id="IPR015943">
    <property type="entry name" value="WD40/YVTN_repeat-like_dom_sf"/>
</dbReference>
<dbReference type="Pfam" id="PF12937">
    <property type="entry name" value="F-box-like"/>
    <property type="match status" value="1"/>
</dbReference>
<feature type="domain" description="F-box" evidence="1">
    <location>
        <begin position="3"/>
        <end position="49"/>
    </location>
</feature>
<dbReference type="GO" id="GO:0019005">
    <property type="term" value="C:SCF ubiquitin ligase complex"/>
    <property type="evidence" value="ECO:0007669"/>
    <property type="project" value="InterPro"/>
</dbReference>
<dbReference type="SUPFAM" id="SSF81383">
    <property type="entry name" value="F-box domain"/>
    <property type="match status" value="1"/>
</dbReference>
<evidence type="ECO:0000259" key="1">
    <source>
        <dbReference type="PROSITE" id="PS50181"/>
    </source>
</evidence>
<dbReference type="PANTHER" id="PTHR20995">
    <property type="entry name" value="F-BOX/WD REPEAT-CONTAINING PROTEIN 5"/>
    <property type="match status" value="1"/>
</dbReference>
<keyword evidence="3" id="KW-1185">Reference proteome</keyword>
<dbReference type="GO" id="GO:0080008">
    <property type="term" value="C:Cul4-RING E3 ubiquitin ligase complex"/>
    <property type="evidence" value="ECO:0007669"/>
    <property type="project" value="InterPro"/>
</dbReference>
<accession>A0AAN5C6P2</accession>
<gene>
    <name evidence="2" type="ORF">PMAYCL1PPCAC_02147</name>
</gene>
<proteinExistence type="predicted"/>
<dbReference type="SMART" id="SM00256">
    <property type="entry name" value="FBOX"/>
    <property type="match status" value="1"/>
</dbReference>
<dbReference type="PROSITE" id="PS50181">
    <property type="entry name" value="FBOX"/>
    <property type="match status" value="1"/>
</dbReference>
<sequence length="527" mass="60257">RMDRGWDLLPAELLLDIFSHLPTASLVNVTAVCTWWRAVARDDCLWREIFMNEFHSFVSTAPVCDGLADEYGMIKRGCPSMLAEVVDDFYYELDDVAFSPQGSFYAVSGKEAMICVYESTTRLLIEERDLQASLGWTRVSSLAFSPDELCLAVRGMKRNGKEEVATFEICIVEACLHFICRLPSSNCSPWFNNNWILSNEIYPMNIDSQFVKSISHLQLYKRHSSKKEAREPKILSLMKILNEHEEPFNFLISPFVSRRFRRIIDMAREAATEGKSLSSKLNELDLLDQSVNEETQMDKLKQLLDRDERCFPCYISRDCERGCSCECHVDRDEFLLIYGRHEDEIRSRICLHIVDLRKAIDDDEKKEKEEKGTVEEPTPEDDLYSYLSRQTTSPDHEIILDGRLLHLSLSPDHRYLYATVNMSPRSVSPLTEIRSFDLQTMVAERGLFYGGLAPFPNTTTPTAANEAFLFSSTDECVVVWSRVHHGPSLTRLSHPHPVRAVAAHPHAKLLLVAGGQQLHVWMPAFSS</sequence>
<dbReference type="InterPro" id="IPR001810">
    <property type="entry name" value="F-box_dom"/>
</dbReference>
<dbReference type="Proteomes" id="UP001328107">
    <property type="component" value="Unassembled WGS sequence"/>
</dbReference>